<dbReference type="SUPFAM" id="SSF46894">
    <property type="entry name" value="C-terminal effector domain of the bipartite response regulators"/>
    <property type="match status" value="1"/>
</dbReference>
<feature type="domain" description="HTH luxR-type" evidence="3">
    <location>
        <begin position="847"/>
        <end position="912"/>
    </location>
</feature>
<sequence length="914" mass="98068">MVGRDTELRRLAALAAGPDPQVALVAGEAGIGKSRLVQELTAGVPAETRVLVTQADPGALGRPFGLLLDAVDGLAVGRGGQPEWLAAVDRAALDVVADPAHSSVERLRAATDIVAALATAPAVVVFEDLHWADPESTAVFERIPDLPGRRLLVGTYRPDEVTRRSPVADLLTRLERRHTVTHLRLERFSLTDTSVLLEAVSGRPPSYRAAASLHNRTGGSPYFLEELLRAGGDGGVDLEQLCDQPLPWNLAEALRRQLDDVDPRQQRVVEAAAVLGHRIPFDVLAAVTQLPEADLIEVLRDLVRRGLMVETGDDEFGFRHALAREAVAEQLLGRERRRLHELALEALLAAGDADPALVARHAHGAGRYDDLVRAAREGSARYLAIGAAHQALALAEMGLEEAPEDLELRSRAARAAWLANLLPDAGQHARRWARDATAAQDRSAALRLLVRLAWENERREEMQVLIDEIRDIIGQLPPGAEQAEAVATVAQSYMLTERLEEAITWADRTIALADELGLPHVRLAGAVEKGSALLNVPGGVNEGRKLLLEVIEDAETAGEWLVAARGLHNLINNGPPFPPTEGHELLERMRADAERAGFEALAVAAYFEGRARFAVEDGDLRAAVEALEEGHRRERGYVRAGRRANFHGVFLAGLALEAGELDRVDAILPTLTEPGGKPSLAVLGLTFHLACRRGDVPAAEAALDDLYAGIDRIGPPYGEQVHDVVAAGLAAGLAGDRLRPLAERASWSTAVDGWEALVFAQLDEADGRSVEAIEGYEAATGSAELRAPVRASAHTGAARCLVHLGQTDRARDHVRAADALLARWAGWRVAEVDTLRGRVGLAATAAEGAGETVLTPREREVAALIAEGLTNAELARRLYISKKTAAVHVSNILAKLGLSSRTQVAGWLAKGRRG</sequence>
<gene>
    <name evidence="4" type="ORF">HC031_11555</name>
</gene>
<dbReference type="InterPro" id="IPR000792">
    <property type="entry name" value="Tscrpt_reg_LuxR_C"/>
</dbReference>
<dbReference type="InterPro" id="IPR036388">
    <property type="entry name" value="WH-like_DNA-bd_sf"/>
</dbReference>
<keyword evidence="2" id="KW-0067">ATP-binding</keyword>
<dbReference type="PROSITE" id="PS50043">
    <property type="entry name" value="HTH_LUXR_2"/>
    <property type="match status" value="1"/>
</dbReference>
<keyword evidence="1" id="KW-0547">Nucleotide-binding</keyword>
<dbReference type="CDD" id="cd06170">
    <property type="entry name" value="LuxR_C_like"/>
    <property type="match status" value="1"/>
</dbReference>
<protein>
    <submittedName>
        <fullName evidence="4">AAA family ATPase</fullName>
    </submittedName>
</protein>
<dbReference type="PANTHER" id="PTHR16305:SF35">
    <property type="entry name" value="TRANSCRIPTIONAL ACTIVATOR DOMAIN"/>
    <property type="match status" value="1"/>
</dbReference>
<dbReference type="Pfam" id="PF13191">
    <property type="entry name" value="AAA_16"/>
    <property type="match status" value="1"/>
</dbReference>
<comment type="caution">
    <text evidence="4">The sequence shown here is derived from an EMBL/GenBank/DDBJ whole genome shotgun (WGS) entry which is preliminary data.</text>
</comment>
<keyword evidence="5" id="KW-1185">Reference proteome</keyword>
<dbReference type="EMBL" id="JAATVY010000006">
    <property type="protein sequence ID" value="NJC70341.1"/>
    <property type="molecule type" value="Genomic_DNA"/>
</dbReference>
<dbReference type="SUPFAM" id="SSF48452">
    <property type="entry name" value="TPR-like"/>
    <property type="match status" value="1"/>
</dbReference>
<dbReference type="SMART" id="SM00421">
    <property type="entry name" value="HTH_LUXR"/>
    <property type="match status" value="1"/>
</dbReference>
<proteinExistence type="predicted"/>
<dbReference type="InterPro" id="IPR016032">
    <property type="entry name" value="Sig_transdc_resp-reg_C-effctor"/>
</dbReference>
<dbReference type="Proteomes" id="UP000722989">
    <property type="component" value="Unassembled WGS sequence"/>
</dbReference>
<reference evidence="4 5" key="1">
    <citation type="submission" date="2020-03" db="EMBL/GenBank/DDBJ databases">
        <title>WGS of the type strain of Planosporangium spp.</title>
        <authorList>
            <person name="Thawai C."/>
        </authorList>
    </citation>
    <scope>NUCLEOTIDE SEQUENCE [LARGE SCALE GENOMIC DNA]</scope>
    <source>
        <strain evidence="4 5">TBRC 5610</strain>
    </source>
</reference>
<dbReference type="SUPFAM" id="SSF52540">
    <property type="entry name" value="P-loop containing nucleoside triphosphate hydrolases"/>
    <property type="match status" value="1"/>
</dbReference>
<dbReference type="InterPro" id="IPR011990">
    <property type="entry name" value="TPR-like_helical_dom_sf"/>
</dbReference>
<evidence type="ECO:0000259" key="3">
    <source>
        <dbReference type="PROSITE" id="PS50043"/>
    </source>
</evidence>
<evidence type="ECO:0000313" key="5">
    <source>
        <dbReference type="Proteomes" id="UP000722989"/>
    </source>
</evidence>
<evidence type="ECO:0000256" key="2">
    <source>
        <dbReference type="ARBA" id="ARBA00022840"/>
    </source>
</evidence>
<evidence type="ECO:0000313" key="4">
    <source>
        <dbReference type="EMBL" id="NJC70341.1"/>
    </source>
</evidence>
<name>A0ABX0XWC2_9ACTN</name>
<dbReference type="PRINTS" id="PR00038">
    <property type="entry name" value="HTHLUXR"/>
</dbReference>
<dbReference type="Pfam" id="PF00196">
    <property type="entry name" value="GerE"/>
    <property type="match status" value="1"/>
</dbReference>
<dbReference type="InterPro" id="IPR041664">
    <property type="entry name" value="AAA_16"/>
</dbReference>
<dbReference type="PANTHER" id="PTHR16305">
    <property type="entry name" value="TESTICULAR SOLUBLE ADENYLYL CYCLASE"/>
    <property type="match status" value="1"/>
</dbReference>
<organism evidence="4 5">
    <name type="scientific">Planosporangium thailandense</name>
    <dbReference type="NCBI Taxonomy" id="765197"/>
    <lineage>
        <taxon>Bacteria</taxon>
        <taxon>Bacillati</taxon>
        <taxon>Actinomycetota</taxon>
        <taxon>Actinomycetes</taxon>
        <taxon>Micromonosporales</taxon>
        <taxon>Micromonosporaceae</taxon>
        <taxon>Planosporangium</taxon>
    </lineage>
</organism>
<dbReference type="Gene3D" id="1.10.10.10">
    <property type="entry name" value="Winged helix-like DNA-binding domain superfamily/Winged helix DNA-binding domain"/>
    <property type="match status" value="1"/>
</dbReference>
<dbReference type="InterPro" id="IPR027417">
    <property type="entry name" value="P-loop_NTPase"/>
</dbReference>
<accession>A0ABX0XWC2</accession>
<evidence type="ECO:0000256" key="1">
    <source>
        <dbReference type="ARBA" id="ARBA00022741"/>
    </source>
</evidence>